<feature type="chain" id="PRO_5022766213" evidence="1">
    <location>
        <begin position="21"/>
        <end position="239"/>
    </location>
</feature>
<dbReference type="OrthoDB" id="5348860at2"/>
<accession>A0A5B8CT69</accession>
<dbReference type="AlphaFoldDB" id="A0A5B8CT69"/>
<dbReference type="EMBL" id="CP040946">
    <property type="protein sequence ID" value="QDC44095.1"/>
    <property type="molecule type" value="Genomic_DNA"/>
</dbReference>
<protein>
    <submittedName>
        <fullName evidence="2">Copper resistance protein NlpE</fullName>
    </submittedName>
</protein>
<dbReference type="RefSeq" id="WP_140003434.1">
    <property type="nucleotide sequence ID" value="NZ_CP040946.1"/>
</dbReference>
<name>A0A5B8CT69_9PROT</name>
<evidence type="ECO:0000313" key="2">
    <source>
        <dbReference type="EMBL" id="QDC44095.1"/>
    </source>
</evidence>
<reference evidence="3" key="1">
    <citation type="journal article" date="2019" name="ISME J.">
        <title>Evolution in action: habitat transition from sediment to the pelagial leads to genome streamlining in Methylophilaceae.</title>
        <authorList>
            <person name="Salcher M."/>
            <person name="Schaefle D."/>
            <person name="Kaspar M."/>
            <person name="Neuenschwander S.M."/>
            <person name="Ghai R."/>
        </authorList>
    </citation>
    <scope>NUCLEOTIDE SEQUENCE [LARGE SCALE GENOMIC DNA]</scope>
    <source>
        <strain evidence="3">MMS-M-51</strain>
    </source>
</reference>
<keyword evidence="1" id="KW-0732">Signal</keyword>
<dbReference type="Pfam" id="PF04170">
    <property type="entry name" value="NlpE"/>
    <property type="match status" value="1"/>
</dbReference>
<evidence type="ECO:0000256" key="1">
    <source>
        <dbReference type="SAM" id="SignalP"/>
    </source>
</evidence>
<sequence length="239" mass="26403">MQYSLIKTVVRCLACLMAMAGVHVATQASPHASSSGDEAQVLVQGVLEKRTISSWQYGTHQLTGDFFQAEATAMAPRKVFALKSEQINLDPFLGQEVAITGKAIAGYPVDGGPDFIEVIAVAMSQKQASGRQQSWATPQDWAGTYHGRLPCDNCIAIEAKLALNHQGYYQLKQTQLTDDGKQTTRQSRGKYHLNVANGELWLQHLKAPLHFRRQADRLILLDPQGNPKGNPQQDFLQKF</sequence>
<dbReference type="Proteomes" id="UP000311008">
    <property type="component" value="Chromosome"/>
</dbReference>
<organism evidence="2 3">
    <name type="scientific">Methylophilus medardicus</name>
    <dbReference type="NCBI Taxonomy" id="2588534"/>
    <lineage>
        <taxon>Bacteria</taxon>
        <taxon>Pseudomonadati</taxon>
        <taxon>Pseudomonadota</taxon>
        <taxon>Betaproteobacteria</taxon>
        <taxon>Nitrosomonadales</taxon>
        <taxon>Methylophilaceae</taxon>
        <taxon>Methylophilus</taxon>
    </lineage>
</organism>
<proteinExistence type="predicted"/>
<keyword evidence="3" id="KW-1185">Reference proteome</keyword>
<evidence type="ECO:0000313" key="3">
    <source>
        <dbReference type="Proteomes" id="UP000311008"/>
    </source>
</evidence>
<feature type="signal peptide" evidence="1">
    <location>
        <begin position="1"/>
        <end position="20"/>
    </location>
</feature>
<dbReference type="Gene3D" id="2.40.128.640">
    <property type="match status" value="1"/>
</dbReference>
<dbReference type="KEGG" id="mmec:FIU01_05850"/>
<gene>
    <name evidence="2" type="ORF">FIU01_05850</name>
</gene>
<dbReference type="InterPro" id="IPR007298">
    <property type="entry name" value="Cu-R_lipoprotein_NlpE"/>
</dbReference>